<proteinExistence type="predicted"/>
<accession>A0A4V3G8T2</accession>
<sequence length="65" mass="7263">MHGDRLEPVHWVRVWFGQHVVASYTAPASLADRYASSMQRRFAGLRVTTDPLPPTTESAPAKVRS</sequence>
<evidence type="ECO:0000313" key="2">
    <source>
        <dbReference type="EMBL" id="TDW24144.1"/>
    </source>
</evidence>
<organism evidence="2 3">
    <name type="scientific">Kribbella kalugense</name>
    <dbReference type="NCBI Taxonomy" id="2512221"/>
    <lineage>
        <taxon>Bacteria</taxon>
        <taxon>Bacillati</taxon>
        <taxon>Actinomycetota</taxon>
        <taxon>Actinomycetes</taxon>
        <taxon>Propionibacteriales</taxon>
        <taxon>Kribbellaceae</taxon>
        <taxon>Kribbella</taxon>
    </lineage>
</organism>
<dbReference type="OrthoDB" id="3830719at2"/>
<feature type="region of interest" description="Disordered" evidence="1">
    <location>
        <begin position="45"/>
        <end position="65"/>
    </location>
</feature>
<dbReference type="EMBL" id="SODF01000001">
    <property type="protein sequence ID" value="TDW24144.1"/>
    <property type="molecule type" value="Genomic_DNA"/>
</dbReference>
<gene>
    <name evidence="2" type="ORF">EV650_3010</name>
</gene>
<comment type="caution">
    <text evidence="2">The sequence shown here is derived from an EMBL/GenBank/DDBJ whole genome shotgun (WGS) entry which is preliminary data.</text>
</comment>
<dbReference type="AlphaFoldDB" id="A0A4V3G8T2"/>
<keyword evidence="3" id="KW-1185">Reference proteome</keyword>
<evidence type="ECO:0000313" key="3">
    <source>
        <dbReference type="Proteomes" id="UP000295447"/>
    </source>
</evidence>
<name>A0A4V3G8T2_9ACTN</name>
<evidence type="ECO:0000256" key="1">
    <source>
        <dbReference type="SAM" id="MobiDB-lite"/>
    </source>
</evidence>
<reference evidence="2 3" key="1">
    <citation type="submission" date="2019-03" db="EMBL/GenBank/DDBJ databases">
        <title>Genomic Encyclopedia of Type Strains, Phase III (KMG-III): the genomes of soil and plant-associated and newly described type strains.</title>
        <authorList>
            <person name="Whitman W."/>
        </authorList>
    </citation>
    <scope>NUCLEOTIDE SEQUENCE [LARGE SCALE GENOMIC DNA]</scope>
    <source>
        <strain evidence="2 3">VKM Ac-2570</strain>
    </source>
</reference>
<dbReference type="Proteomes" id="UP000295447">
    <property type="component" value="Unassembled WGS sequence"/>
</dbReference>
<protein>
    <submittedName>
        <fullName evidence="2">Uncharacterized protein</fullName>
    </submittedName>
</protein>